<evidence type="ECO:0000256" key="5">
    <source>
        <dbReference type="ARBA" id="ARBA00022729"/>
    </source>
</evidence>
<dbReference type="PROSITE" id="PS01310">
    <property type="entry name" value="FXYD"/>
    <property type="match status" value="1"/>
</dbReference>
<evidence type="ECO:0000256" key="9">
    <source>
        <dbReference type="RuleBase" id="RU364131"/>
    </source>
</evidence>
<comment type="similarity">
    <text evidence="2 9">Belongs to the FXYD family.</text>
</comment>
<dbReference type="PANTHER" id="PTHR14132">
    <property type="entry name" value="SODIUM/POTASSIUM-TRANSPORTING ATPASE SUBUNIT GAMMA"/>
    <property type="match status" value="1"/>
</dbReference>
<sequence>MEVVLIFLCSLLAPVVLASAAEQEKEKDPFHYDYQTLRIGGLVFAVVLFSLGILLILSRRCKCSFNHKPRAPGDEEAQVGNLITANGNCQDHLPSGMEGVGSGPLWLREGWSPGATASLEPPDMLP</sequence>
<evidence type="ECO:0000256" key="6">
    <source>
        <dbReference type="ARBA" id="ARBA00022989"/>
    </source>
</evidence>
<dbReference type="GO" id="GO:0017080">
    <property type="term" value="F:sodium channel regulator activity"/>
    <property type="evidence" value="ECO:0007669"/>
    <property type="project" value="TreeGrafter"/>
</dbReference>
<name>A0A8C4LB24_EQUAS</name>
<evidence type="ECO:0000313" key="10">
    <source>
        <dbReference type="Ensembl" id="ENSEASP00005006975.1"/>
    </source>
</evidence>
<reference evidence="10" key="1">
    <citation type="submission" date="2023-03" db="UniProtKB">
        <authorList>
            <consortium name="Ensembl"/>
        </authorList>
    </citation>
    <scope>IDENTIFICATION</scope>
</reference>
<dbReference type="InterPro" id="IPR047297">
    <property type="entry name" value="FXYD_motif"/>
</dbReference>
<dbReference type="Pfam" id="PF02038">
    <property type="entry name" value="ATP1G1_PLM_MAT8"/>
    <property type="match status" value="1"/>
</dbReference>
<evidence type="ECO:0000256" key="7">
    <source>
        <dbReference type="ARBA" id="ARBA00023065"/>
    </source>
</evidence>
<evidence type="ECO:0000256" key="2">
    <source>
        <dbReference type="ARBA" id="ARBA00005948"/>
    </source>
</evidence>
<dbReference type="Ensembl" id="ENSEAST00005007619.1">
    <property type="protein sequence ID" value="ENSEASP00005006975.1"/>
    <property type="gene ID" value="ENSEASG00005005143.1"/>
</dbReference>
<evidence type="ECO:0000256" key="4">
    <source>
        <dbReference type="ARBA" id="ARBA00022692"/>
    </source>
</evidence>
<dbReference type="Gene3D" id="1.20.5.780">
    <property type="entry name" value="Single helix bin"/>
    <property type="match status" value="1"/>
</dbReference>
<keyword evidence="5 9" id="KW-0732">Signal</keyword>
<dbReference type="OMA" id="RCHCGAN"/>
<dbReference type="GO" id="GO:0005886">
    <property type="term" value="C:plasma membrane"/>
    <property type="evidence" value="ECO:0007669"/>
    <property type="project" value="UniProtKB-ARBA"/>
</dbReference>
<evidence type="ECO:0000256" key="8">
    <source>
        <dbReference type="ARBA" id="ARBA00023136"/>
    </source>
</evidence>
<organism evidence="10">
    <name type="scientific">Equus asinus asinus</name>
    <dbReference type="NCBI Taxonomy" id="83772"/>
    <lineage>
        <taxon>Eukaryota</taxon>
        <taxon>Metazoa</taxon>
        <taxon>Chordata</taxon>
        <taxon>Craniata</taxon>
        <taxon>Vertebrata</taxon>
        <taxon>Euteleostomi</taxon>
        <taxon>Mammalia</taxon>
        <taxon>Eutheria</taxon>
        <taxon>Laurasiatheria</taxon>
        <taxon>Perissodactyla</taxon>
        <taxon>Equidae</taxon>
        <taxon>Equus</taxon>
    </lineage>
</organism>
<evidence type="ECO:0000256" key="3">
    <source>
        <dbReference type="ARBA" id="ARBA00022448"/>
    </source>
</evidence>
<comment type="subcellular location">
    <subcellularLocation>
        <location evidence="1">Membrane</location>
        <topology evidence="1">Single-pass type I membrane protein</topology>
    </subcellularLocation>
</comment>
<keyword evidence="8 9" id="KW-0472">Membrane</keyword>
<dbReference type="GO" id="GO:0006811">
    <property type="term" value="P:monoatomic ion transport"/>
    <property type="evidence" value="ECO:0007669"/>
    <property type="project" value="UniProtKB-KW"/>
</dbReference>
<feature type="transmembrane region" description="Helical" evidence="9">
    <location>
        <begin position="36"/>
        <end position="57"/>
    </location>
</feature>
<keyword evidence="3 9" id="KW-0813">Transport</keyword>
<dbReference type="FunFam" id="1.20.5.780:FF:000001">
    <property type="entry name" value="Fxyd domain-containing ion transport regulator"/>
    <property type="match status" value="1"/>
</dbReference>
<dbReference type="AlphaFoldDB" id="A0A8C4LB24"/>
<gene>
    <name evidence="10" type="primary">FXYD6</name>
</gene>
<dbReference type="PANTHER" id="PTHR14132:SF15">
    <property type="entry name" value="FXYD DOMAIN-CONTAINING ION TRANSPORT REGULATOR 6-RELATED"/>
    <property type="match status" value="1"/>
</dbReference>
<dbReference type="GO" id="GO:0043269">
    <property type="term" value="P:regulation of monoatomic ion transport"/>
    <property type="evidence" value="ECO:0007669"/>
    <property type="project" value="InterPro"/>
</dbReference>
<feature type="signal peptide" evidence="9">
    <location>
        <begin position="1"/>
        <end position="18"/>
    </location>
</feature>
<evidence type="ECO:0000256" key="1">
    <source>
        <dbReference type="ARBA" id="ARBA00004479"/>
    </source>
</evidence>
<dbReference type="InterPro" id="IPR000272">
    <property type="entry name" value="Ion-transport_regulator_FXYD"/>
</dbReference>
<accession>A0A8C4LB24</accession>
<proteinExistence type="inferred from homology"/>
<protein>
    <recommendedName>
        <fullName evidence="9">FXYD domain-containing ion transport regulator</fullName>
    </recommendedName>
</protein>
<keyword evidence="6 9" id="KW-1133">Transmembrane helix</keyword>
<keyword evidence="7 9" id="KW-0406">Ion transport</keyword>
<feature type="chain" id="PRO_5034397132" description="FXYD domain-containing ion transport regulator" evidence="9">
    <location>
        <begin position="19"/>
        <end position="126"/>
    </location>
</feature>
<keyword evidence="4 9" id="KW-0812">Transmembrane</keyword>